<proteinExistence type="predicted"/>
<sequence length="109" mass="12265">MSGVGQELHNCRECFNWERKHEVIQFTSGPPWTDVKSTVAERNTVEYGVSAEKFDGAGHSPALAFGFHRLSWNRAIEPCRGAARLETKASSQQLYLSSHLTRLKHMCGM</sequence>
<dbReference type="AlphaFoldDB" id="A0AAV9U146"/>
<evidence type="ECO:0000313" key="2">
    <source>
        <dbReference type="Proteomes" id="UP001375240"/>
    </source>
</evidence>
<organism evidence="1 2">
    <name type="scientific">Orbilia brochopaga</name>
    <dbReference type="NCBI Taxonomy" id="3140254"/>
    <lineage>
        <taxon>Eukaryota</taxon>
        <taxon>Fungi</taxon>
        <taxon>Dikarya</taxon>
        <taxon>Ascomycota</taxon>
        <taxon>Pezizomycotina</taxon>
        <taxon>Orbiliomycetes</taxon>
        <taxon>Orbiliales</taxon>
        <taxon>Orbiliaceae</taxon>
        <taxon>Orbilia</taxon>
    </lineage>
</organism>
<comment type="caution">
    <text evidence="1">The sequence shown here is derived from an EMBL/GenBank/DDBJ whole genome shotgun (WGS) entry which is preliminary data.</text>
</comment>
<dbReference type="Proteomes" id="UP001375240">
    <property type="component" value="Unassembled WGS sequence"/>
</dbReference>
<dbReference type="EMBL" id="JAVHNQ010000014">
    <property type="protein sequence ID" value="KAK6332918.1"/>
    <property type="molecule type" value="Genomic_DNA"/>
</dbReference>
<keyword evidence="2" id="KW-1185">Reference proteome</keyword>
<evidence type="ECO:0000313" key="1">
    <source>
        <dbReference type="EMBL" id="KAK6332918.1"/>
    </source>
</evidence>
<name>A0AAV9U146_9PEZI</name>
<reference evidence="1 2" key="1">
    <citation type="submission" date="2019-10" db="EMBL/GenBank/DDBJ databases">
        <authorList>
            <person name="Palmer J.M."/>
        </authorList>
    </citation>
    <scope>NUCLEOTIDE SEQUENCE [LARGE SCALE GENOMIC DNA]</scope>
    <source>
        <strain evidence="1 2">TWF696</strain>
    </source>
</reference>
<accession>A0AAV9U146</accession>
<protein>
    <submittedName>
        <fullName evidence="1">Uncharacterized protein</fullName>
    </submittedName>
</protein>
<gene>
    <name evidence="1" type="ORF">TWF696_002936</name>
</gene>